<keyword evidence="2" id="KW-1185">Reference proteome</keyword>
<dbReference type="Proteomes" id="UP001057402">
    <property type="component" value="Chromosome 4"/>
</dbReference>
<evidence type="ECO:0000313" key="1">
    <source>
        <dbReference type="EMBL" id="KAI4378911.1"/>
    </source>
</evidence>
<reference evidence="2" key="1">
    <citation type="journal article" date="2023" name="Front. Plant Sci.">
        <title>Chromosomal-level genome assembly of Melastoma candidum provides insights into trichome evolution.</title>
        <authorList>
            <person name="Zhong Y."/>
            <person name="Wu W."/>
            <person name="Sun C."/>
            <person name="Zou P."/>
            <person name="Liu Y."/>
            <person name="Dai S."/>
            <person name="Zhou R."/>
        </authorList>
    </citation>
    <scope>NUCLEOTIDE SEQUENCE [LARGE SCALE GENOMIC DNA]</scope>
</reference>
<evidence type="ECO:0000313" key="2">
    <source>
        <dbReference type="Proteomes" id="UP001057402"/>
    </source>
</evidence>
<name>A0ACB9RL10_9MYRT</name>
<organism evidence="1 2">
    <name type="scientific">Melastoma candidum</name>
    <dbReference type="NCBI Taxonomy" id="119954"/>
    <lineage>
        <taxon>Eukaryota</taxon>
        <taxon>Viridiplantae</taxon>
        <taxon>Streptophyta</taxon>
        <taxon>Embryophyta</taxon>
        <taxon>Tracheophyta</taxon>
        <taxon>Spermatophyta</taxon>
        <taxon>Magnoliopsida</taxon>
        <taxon>eudicotyledons</taxon>
        <taxon>Gunneridae</taxon>
        <taxon>Pentapetalae</taxon>
        <taxon>rosids</taxon>
        <taxon>malvids</taxon>
        <taxon>Myrtales</taxon>
        <taxon>Melastomataceae</taxon>
        <taxon>Melastomatoideae</taxon>
        <taxon>Melastomateae</taxon>
        <taxon>Melastoma</taxon>
    </lineage>
</organism>
<sequence length="191" mass="20752">MPFSFKRKQVATSSMHGVISGCLFLFTSFSVFILWEQKDGRLASHSECEWSVVANVESLAWNPHSEHCFVASLDDATVRGFDIRVAAFSSGAKAGSSFTIHAHEKATSTVSYNPLVPNILATGSYDKTVKIWDLTNNQPSCLVSRNPSAGFVYSVSFSGENPFMLTIGGSSGTLKLWDTFSSAALSGRHRN</sequence>
<dbReference type="EMBL" id="CM042883">
    <property type="protein sequence ID" value="KAI4378911.1"/>
    <property type="molecule type" value="Genomic_DNA"/>
</dbReference>
<proteinExistence type="predicted"/>
<accession>A0ACB9RL10</accession>
<protein>
    <submittedName>
        <fullName evidence="1">Uncharacterized protein</fullName>
    </submittedName>
</protein>
<gene>
    <name evidence="1" type="ORF">MLD38_016330</name>
</gene>
<comment type="caution">
    <text evidence="1">The sequence shown here is derived from an EMBL/GenBank/DDBJ whole genome shotgun (WGS) entry which is preliminary data.</text>
</comment>